<dbReference type="EMBL" id="LNTB01000001">
    <property type="protein sequence ID" value="KSW12559.1"/>
    <property type="molecule type" value="Genomic_DNA"/>
</dbReference>
<proteinExistence type="predicted"/>
<dbReference type="OrthoDB" id="21418at2157"/>
<gene>
    <name evidence="1" type="ORF">CF15_07545</name>
</gene>
<dbReference type="InterPro" id="IPR007366">
    <property type="entry name" value="DUF432"/>
</dbReference>
<name>A0A0V8RWY1_PYROC</name>
<evidence type="ECO:0000313" key="2">
    <source>
        <dbReference type="Proteomes" id="UP000053352"/>
    </source>
</evidence>
<organism evidence="1 2">
    <name type="scientific">Pyrodictium occultum</name>
    <dbReference type="NCBI Taxonomy" id="2309"/>
    <lineage>
        <taxon>Archaea</taxon>
        <taxon>Thermoproteota</taxon>
        <taxon>Thermoprotei</taxon>
        <taxon>Desulfurococcales</taxon>
        <taxon>Pyrodictiaceae</taxon>
        <taxon>Pyrodictium</taxon>
    </lineage>
</organism>
<accession>A0A0V8RWY1</accession>
<evidence type="ECO:0008006" key="3">
    <source>
        <dbReference type="Google" id="ProtNLM"/>
    </source>
</evidence>
<dbReference type="Proteomes" id="UP000053352">
    <property type="component" value="Unassembled WGS sequence"/>
</dbReference>
<protein>
    <recommendedName>
        <fullName evidence="3">DUF432 domain-containing protein</fullName>
    </recommendedName>
</protein>
<comment type="caution">
    <text evidence="1">The sequence shown here is derived from an EMBL/GenBank/DDBJ whole genome shotgun (WGS) entry which is preliminary data.</text>
</comment>
<evidence type="ECO:0000313" key="1">
    <source>
        <dbReference type="EMBL" id="KSW12559.1"/>
    </source>
</evidence>
<reference evidence="1 2" key="1">
    <citation type="submission" date="2015-11" db="EMBL/GenBank/DDBJ databases">
        <title>Genome sequence of Pyrodictium occultum PL-19, a marine hyperthermophilic archaeon isolated from Volcano, Italy.</title>
        <authorList>
            <person name="Utturkar S."/>
            <person name="Huber H."/>
            <person name="Leptihn S."/>
            <person name="Brown S."/>
            <person name="Stetter K.O."/>
            <person name="Podar M."/>
        </authorList>
    </citation>
    <scope>NUCLEOTIDE SEQUENCE [LARGE SCALE GENOMIC DNA]</scope>
    <source>
        <strain evidence="1 2">PL-19</strain>
    </source>
</reference>
<dbReference type="AlphaFoldDB" id="A0A0V8RWY1"/>
<keyword evidence="2" id="KW-1185">Reference proteome</keyword>
<dbReference type="RefSeq" id="WP_058371241.1">
    <property type="nucleotide sequence ID" value="NZ_LNTB01000001.1"/>
</dbReference>
<dbReference type="Pfam" id="PF04254">
    <property type="entry name" value="DUF432"/>
    <property type="match status" value="1"/>
</dbReference>
<sequence>MFGRITLGSHKVCGFEVSLEEYEGKCRYRRDGVKAIVPCTSTHLYPAAPVFYPEYLASYIMVRLEEPVVVESGGGEEFWLSLEYDIVAVVGSQGAGYELVDAMPSKGIGKYALYGPPSRGILARFIPARPLPRQQREDCSAMVRVVARSKSSRPARVSRIVFPASALSLYYDGEGAVVGSNIEVTVTSPFTAIVSLREPERLEGFREAPRLLQRSGVGSQARWSQSFVMSYGI</sequence>